<comment type="subcellular location">
    <subcellularLocation>
        <location evidence="1">Membrane</location>
        <topology evidence="1">Multi-pass membrane protein</topology>
    </subcellularLocation>
</comment>
<dbReference type="PROSITE" id="PS00216">
    <property type="entry name" value="SUGAR_TRANSPORT_1"/>
    <property type="match status" value="2"/>
</dbReference>
<dbReference type="Proteomes" id="UP000315010">
    <property type="component" value="Unassembled WGS sequence"/>
</dbReference>
<dbReference type="OrthoDB" id="9787026at2"/>
<evidence type="ECO:0000313" key="11">
    <source>
        <dbReference type="Proteomes" id="UP000315010"/>
    </source>
</evidence>
<dbReference type="FunFam" id="1.20.1250.20:FF:000134">
    <property type="entry name" value="MFS sugar transporter protein"/>
    <property type="match status" value="1"/>
</dbReference>
<dbReference type="PROSITE" id="PS00217">
    <property type="entry name" value="SUGAR_TRANSPORT_2"/>
    <property type="match status" value="1"/>
</dbReference>
<evidence type="ECO:0000256" key="3">
    <source>
        <dbReference type="ARBA" id="ARBA00022448"/>
    </source>
</evidence>
<name>A0A5C5ZA97_9BACT</name>
<dbReference type="Gene3D" id="1.20.1250.20">
    <property type="entry name" value="MFS general substrate transporter like domains"/>
    <property type="match status" value="1"/>
</dbReference>
<evidence type="ECO:0000256" key="8">
    <source>
        <dbReference type="SAM" id="Phobius"/>
    </source>
</evidence>
<evidence type="ECO:0000256" key="1">
    <source>
        <dbReference type="ARBA" id="ARBA00004141"/>
    </source>
</evidence>
<feature type="transmembrane region" description="Helical" evidence="8">
    <location>
        <begin position="351"/>
        <end position="376"/>
    </location>
</feature>
<accession>A0A5C5ZA97</accession>
<keyword evidence="4 8" id="KW-0812">Transmembrane</keyword>
<dbReference type="RefSeq" id="WP_146401887.1">
    <property type="nucleotide sequence ID" value="NZ_SJPJ01000001.1"/>
</dbReference>
<dbReference type="InterPro" id="IPR020846">
    <property type="entry name" value="MFS_dom"/>
</dbReference>
<comment type="similarity">
    <text evidence="2 7">Belongs to the major facilitator superfamily. Sugar transporter (TC 2.A.1.1) family.</text>
</comment>
<keyword evidence="11" id="KW-1185">Reference proteome</keyword>
<dbReference type="AlphaFoldDB" id="A0A5C5ZA97"/>
<dbReference type="SUPFAM" id="SSF103473">
    <property type="entry name" value="MFS general substrate transporter"/>
    <property type="match status" value="1"/>
</dbReference>
<dbReference type="InterPro" id="IPR050820">
    <property type="entry name" value="MFS_Sugar_Transporter"/>
</dbReference>
<dbReference type="EMBL" id="SJPJ01000001">
    <property type="protein sequence ID" value="TWT84252.1"/>
    <property type="molecule type" value="Genomic_DNA"/>
</dbReference>
<feature type="transmembrane region" description="Helical" evidence="8">
    <location>
        <begin position="256"/>
        <end position="275"/>
    </location>
</feature>
<evidence type="ECO:0000256" key="6">
    <source>
        <dbReference type="ARBA" id="ARBA00023136"/>
    </source>
</evidence>
<feature type="transmembrane region" description="Helical" evidence="8">
    <location>
        <begin position="84"/>
        <end position="102"/>
    </location>
</feature>
<dbReference type="InterPro" id="IPR036259">
    <property type="entry name" value="MFS_trans_sf"/>
</dbReference>
<dbReference type="NCBIfam" id="TIGR00879">
    <property type="entry name" value="SP"/>
    <property type="match status" value="1"/>
</dbReference>
<dbReference type="InterPro" id="IPR005829">
    <property type="entry name" value="Sugar_transporter_CS"/>
</dbReference>
<organism evidence="10 11">
    <name type="scientific">Novipirellula herctigrandis</name>
    <dbReference type="NCBI Taxonomy" id="2527986"/>
    <lineage>
        <taxon>Bacteria</taxon>
        <taxon>Pseudomonadati</taxon>
        <taxon>Planctomycetota</taxon>
        <taxon>Planctomycetia</taxon>
        <taxon>Pirellulales</taxon>
        <taxon>Pirellulaceae</taxon>
        <taxon>Novipirellula</taxon>
    </lineage>
</organism>
<evidence type="ECO:0000256" key="2">
    <source>
        <dbReference type="ARBA" id="ARBA00010992"/>
    </source>
</evidence>
<dbReference type="PANTHER" id="PTHR48023:SF4">
    <property type="entry name" value="D-XYLOSE-PROTON SYMPORTER-LIKE 2"/>
    <property type="match status" value="1"/>
</dbReference>
<evidence type="ECO:0000256" key="4">
    <source>
        <dbReference type="ARBA" id="ARBA00022692"/>
    </source>
</evidence>
<dbReference type="Pfam" id="PF00083">
    <property type="entry name" value="Sugar_tr"/>
    <property type="match status" value="1"/>
</dbReference>
<feature type="transmembrane region" description="Helical" evidence="8">
    <location>
        <begin position="142"/>
        <end position="164"/>
    </location>
</feature>
<dbReference type="GO" id="GO:1904659">
    <property type="term" value="P:D-glucose transmembrane transport"/>
    <property type="evidence" value="ECO:0007669"/>
    <property type="project" value="TreeGrafter"/>
</dbReference>
<feature type="transmembrane region" description="Helical" evidence="8">
    <location>
        <begin position="53"/>
        <end position="72"/>
    </location>
</feature>
<proteinExistence type="inferred from homology"/>
<feature type="transmembrane region" description="Helical" evidence="8">
    <location>
        <begin position="176"/>
        <end position="198"/>
    </location>
</feature>
<dbReference type="PANTHER" id="PTHR48023">
    <property type="entry name" value="D-XYLOSE-PROTON SYMPORTER-LIKE 2"/>
    <property type="match status" value="1"/>
</dbReference>
<dbReference type="PRINTS" id="PR00171">
    <property type="entry name" value="SUGRTRNSPORT"/>
</dbReference>
<keyword evidence="5 8" id="KW-1133">Transmembrane helix</keyword>
<comment type="caution">
    <text evidence="10">The sequence shown here is derived from an EMBL/GenBank/DDBJ whole genome shotgun (WGS) entry which is preliminary data.</text>
</comment>
<evidence type="ECO:0000259" key="9">
    <source>
        <dbReference type="PROSITE" id="PS50850"/>
    </source>
</evidence>
<dbReference type="GO" id="GO:0016020">
    <property type="term" value="C:membrane"/>
    <property type="evidence" value="ECO:0007669"/>
    <property type="project" value="UniProtKB-SubCell"/>
</dbReference>
<dbReference type="InterPro" id="IPR005828">
    <property type="entry name" value="MFS_sugar_transport-like"/>
</dbReference>
<evidence type="ECO:0000313" key="10">
    <source>
        <dbReference type="EMBL" id="TWT84252.1"/>
    </source>
</evidence>
<feature type="transmembrane region" description="Helical" evidence="8">
    <location>
        <begin position="12"/>
        <end position="33"/>
    </location>
</feature>
<feature type="transmembrane region" description="Helical" evidence="8">
    <location>
        <begin position="323"/>
        <end position="345"/>
    </location>
</feature>
<feature type="domain" description="Major facilitator superfamily (MFS) profile" evidence="9">
    <location>
        <begin position="17"/>
        <end position="441"/>
    </location>
</feature>
<keyword evidence="6 8" id="KW-0472">Membrane</keyword>
<keyword evidence="3 7" id="KW-0813">Transport</keyword>
<evidence type="ECO:0000256" key="5">
    <source>
        <dbReference type="ARBA" id="ARBA00022989"/>
    </source>
</evidence>
<feature type="transmembrane region" description="Helical" evidence="8">
    <location>
        <begin position="295"/>
        <end position="316"/>
    </location>
</feature>
<evidence type="ECO:0000256" key="7">
    <source>
        <dbReference type="RuleBase" id="RU003346"/>
    </source>
</evidence>
<sequence length="454" mass="48731">MHSQGSDSGSALYTALISLVAALGGLLFGFDWAVISGTVPFLETHFDLDSYELGVAVSSALFGCIIGVCFAGTLSDRFGRKRPLIGAAILFVVSALLTALATNLSLFIAARLLGGIAIGLSSPISPIYIAEMAPEKRRGALVTLYQFAITFGIVAAYACDWLIAGMGDDAWGASHGWRWMFVSEVPPALLFLAALFFVPESPRWLAKEGLEDDAREILSRIGGSEHAEYELGNIRAALEQEAGSVTQLFQPGLRKALWIGIGIMIFSQITGNFAVFTFTPKLLLQAGFKSSSSALLGMVAIGIVNMLTTIIAILVIDRLGRRPLLMLAPIGMSICMALIAIGLTMASASPIALLGLILGFVFFYAVGVGPGAWLIISEIFPTRLRGRAMSICTLCLWVVNFLTTLVFPSLWESTQAGTFWLFAFTSASLAIFVWAMLPETKGRSLEEIESFWSP</sequence>
<feature type="transmembrane region" description="Helical" evidence="8">
    <location>
        <begin position="417"/>
        <end position="437"/>
    </location>
</feature>
<dbReference type="PROSITE" id="PS50850">
    <property type="entry name" value="MFS"/>
    <property type="match status" value="1"/>
</dbReference>
<dbReference type="GO" id="GO:0022857">
    <property type="term" value="F:transmembrane transporter activity"/>
    <property type="evidence" value="ECO:0007669"/>
    <property type="project" value="InterPro"/>
</dbReference>
<reference evidence="10 11" key="1">
    <citation type="submission" date="2019-02" db="EMBL/GenBank/DDBJ databases">
        <title>Deep-cultivation of Planctomycetes and their phenomic and genomic characterization uncovers novel biology.</title>
        <authorList>
            <person name="Wiegand S."/>
            <person name="Jogler M."/>
            <person name="Boedeker C."/>
            <person name="Pinto D."/>
            <person name="Vollmers J."/>
            <person name="Rivas-Marin E."/>
            <person name="Kohn T."/>
            <person name="Peeters S.H."/>
            <person name="Heuer A."/>
            <person name="Rast P."/>
            <person name="Oberbeckmann S."/>
            <person name="Bunk B."/>
            <person name="Jeske O."/>
            <person name="Meyerdierks A."/>
            <person name="Storesund J.E."/>
            <person name="Kallscheuer N."/>
            <person name="Luecker S."/>
            <person name="Lage O.M."/>
            <person name="Pohl T."/>
            <person name="Merkel B.J."/>
            <person name="Hornburger P."/>
            <person name="Mueller R.-W."/>
            <person name="Bruemmer F."/>
            <person name="Labrenz M."/>
            <person name="Spormann A.M."/>
            <person name="Op Den Camp H."/>
            <person name="Overmann J."/>
            <person name="Amann R."/>
            <person name="Jetten M.S.M."/>
            <person name="Mascher T."/>
            <person name="Medema M.H."/>
            <person name="Devos D.P."/>
            <person name="Kaster A.-K."/>
            <person name="Ovreas L."/>
            <person name="Rohde M."/>
            <person name="Galperin M.Y."/>
            <person name="Jogler C."/>
        </authorList>
    </citation>
    <scope>NUCLEOTIDE SEQUENCE [LARGE SCALE GENOMIC DNA]</scope>
    <source>
        <strain evidence="10 11">CA13</strain>
    </source>
</reference>
<dbReference type="InterPro" id="IPR003663">
    <property type="entry name" value="Sugar/inositol_transpt"/>
</dbReference>
<gene>
    <name evidence="10" type="primary">araE</name>
    <name evidence="10" type="ORF">CA13_57280</name>
</gene>
<feature type="transmembrane region" description="Helical" evidence="8">
    <location>
        <begin position="388"/>
        <end position="411"/>
    </location>
</feature>
<protein>
    <submittedName>
        <fullName evidence="10">Arabinose-proton symporter</fullName>
    </submittedName>
</protein>
<feature type="transmembrane region" description="Helical" evidence="8">
    <location>
        <begin position="108"/>
        <end position="130"/>
    </location>
</feature>